<keyword evidence="10" id="KW-1185">Reference proteome</keyword>
<name>A0A4Q2KT30_9MICO</name>
<dbReference type="AlphaFoldDB" id="A0A4Q2KT30"/>
<dbReference type="PIRSF" id="PIRSF001092">
    <property type="entry name" value="Alpha-L-fucosidase"/>
    <property type="match status" value="1"/>
</dbReference>
<dbReference type="SUPFAM" id="SSF51445">
    <property type="entry name" value="(Trans)glycosidases"/>
    <property type="match status" value="1"/>
</dbReference>
<dbReference type="Proteomes" id="UP000293865">
    <property type="component" value="Unassembled WGS sequence"/>
</dbReference>
<dbReference type="RefSeq" id="WP_129521435.1">
    <property type="nucleotide sequence ID" value="NZ_SDPN01000026.1"/>
</dbReference>
<dbReference type="GO" id="GO:0016139">
    <property type="term" value="P:glycoside catabolic process"/>
    <property type="evidence" value="ECO:0007669"/>
    <property type="project" value="TreeGrafter"/>
</dbReference>
<dbReference type="PRINTS" id="PR00741">
    <property type="entry name" value="GLHYDRLASE29"/>
</dbReference>
<organism evidence="9 10">
    <name type="scientific">Agromyces albus</name>
    <dbReference type="NCBI Taxonomy" id="205332"/>
    <lineage>
        <taxon>Bacteria</taxon>
        <taxon>Bacillati</taxon>
        <taxon>Actinomycetota</taxon>
        <taxon>Actinomycetes</taxon>
        <taxon>Micrococcales</taxon>
        <taxon>Microbacteriaceae</taxon>
        <taxon>Agromyces</taxon>
    </lineage>
</organism>
<dbReference type="PANTHER" id="PTHR10030:SF37">
    <property type="entry name" value="ALPHA-L-FUCOSIDASE-RELATED"/>
    <property type="match status" value="1"/>
</dbReference>
<dbReference type="Pfam" id="PF01120">
    <property type="entry name" value="Alpha_L_fucos"/>
    <property type="match status" value="1"/>
</dbReference>
<dbReference type="GO" id="GO:0006004">
    <property type="term" value="P:fucose metabolic process"/>
    <property type="evidence" value="ECO:0007669"/>
    <property type="project" value="InterPro"/>
</dbReference>
<reference evidence="9 10" key="1">
    <citation type="submission" date="2019-01" db="EMBL/GenBank/DDBJ databases">
        <title>Agromyces.</title>
        <authorList>
            <person name="Li J."/>
        </authorList>
    </citation>
    <scope>NUCLEOTIDE SEQUENCE [LARGE SCALE GENOMIC DNA]</scope>
    <source>
        <strain evidence="9 10">DSM 15934</strain>
    </source>
</reference>
<evidence type="ECO:0000313" key="9">
    <source>
        <dbReference type="EMBL" id="RXZ68645.1"/>
    </source>
</evidence>
<protein>
    <recommendedName>
        <fullName evidence="3">alpha-L-fucosidase</fullName>
        <ecNumber evidence="3">3.2.1.51</ecNumber>
    </recommendedName>
</protein>
<feature type="site" description="May be important for catalysis" evidence="7">
    <location>
        <position position="271"/>
    </location>
</feature>
<evidence type="ECO:0000256" key="7">
    <source>
        <dbReference type="PIRSR" id="PIRSR001092-1"/>
    </source>
</evidence>
<comment type="caution">
    <text evidence="9">The sequence shown here is derived from an EMBL/GenBank/DDBJ whole genome shotgun (WGS) entry which is preliminary data.</text>
</comment>
<dbReference type="InterPro" id="IPR017853">
    <property type="entry name" value="GH"/>
</dbReference>
<dbReference type="OrthoDB" id="5526311at2"/>
<dbReference type="InterPro" id="IPR016286">
    <property type="entry name" value="FUC_metazoa-typ"/>
</dbReference>
<evidence type="ECO:0000259" key="8">
    <source>
        <dbReference type="Pfam" id="PF01120"/>
    </source>
</evidence>
<gene>
    <name evidence="9" type="ORF">ESP51_13595</name>
</gene>
<evidence type="ECO:0000256" key="5">
    <source>
        <dbReference type="ARBA" id="ARBA00022801"/>
    </source>
</evidence>
<comment type="function">
    <text evidence="1">Alpha-L-fucosidase is responsible for hydrolyzing the alpha-1,6-linked fucose joined to the reducing-end N-acetylglucosamine of the carbohydrate moieties of glycoproteins.</text>
</comment>
<dbReference type="EC" id="3.2.1.51" evidence="3"/>
<sequence length="400" mass="44247">MTNLPGWAQEATLGIFIHWGAYSVPAWAEPSGALGAVPEEEWFAHNAYAEWYANTIRIEESPAAQHHRRGYGGAPYADFLDDWHAESYDPADWARLFSAVGADYVVPTTKHHDGIALWSAPGSTGLNTVERGPQRDLIAPLADAVRAEGMRFGVYYSGGLDWSFTDFPPIRSNAELLRFRPTDADYNAYAFGHVADLIDRYRPDVLWNDIEWPDAGKVPGPHSLQSLVERYRAAVPGGIVNDRWGADVWDYRTSEYDTGAGHEAGTGWEHCRGLGFSFGYNRLEDESLTLTPRELARLYADIVSRAGRLLLNVGPTAAGEIPAVQRRTLEGVAEWMGAIKPLTIGRRLLGDDRRAELEVSGTKWWRAWETSDGIVVVIDGPAASARLRSDRPVTVVSLPD</sequence>
<dbReference type="EMBL" id="SDPN01000026">
    <property type="protein sequence ID" value="RXZ68645.1"/>
    <property type="molecule type" value="Genomic_DNA"/>
</dbReference>
<keyword evidence="6" id="KW-0326">Glycosidase</keyword>
<dbReference type="InterPro" id="IPR000933">
    <property type="entry name" value="Glyco_hydro_29"/>
</dbReference>
<keyword evidence="5" id="KW-0378">Hydrolase</keyword>
<dbReference type="SMART" id="SM00812">
    <property type="entry name" value="Alpha_L_fucos"/>
    <property type="match status" value="1"/>
</dbReference>
<evidence type="ECO:0000313" key="10">
    <source>
        <dbReference type="Proteomes" id="UP000293865"/>
    </source>
</evidence>
<comment type="similarity">
    <text evidence="2">Belongs to the glycosyl hydrolase 29 family.</text>
</comment>
<accession>A0A4Q2KT30</accession>
<evidence type="ECO:0000256" key="6">
    <source>
        <dbReference type="ARBA" id="ARBA00023295"/>
    </source>
</evidence>
<dbReference type="Gene3D" id="3.20.20.80">
    <property type="entry name" value="Glycosidases"/>
    <property type="match status" value="1"/>
</dbReference>
<evidence type="ECO:0000256" key="4">
    <source>
        <dbReference type="ARBA" id="ARBA00022729"/>
    </source>
</evidence>
<dbReference type="PANTHER" id="PTHR10030">
    <property type="entry name" value="ALPHA-L-FUCOSIDASE"/>
    <property type="match status" value="1"/>
</dbReference>
<dbReference type="GO" id="GO:0005764">
    <property type="term" value="C:lysosome"/>
    <property type="evidence" value="ECO:0007669"/>
    <property type="project" value="TreeGrafter"/>
</dbReference>
<evidence type="ECO:0000256" key="2">
    <source>
        <dbReference type="ARBA" id="ARBA00007951"/>
    </source>
</evidence>
<dbReference type="GO" id="GO:0004560">
    <property type="term" value="F:alpha-L-fucosidase activity"/>
    <property type="evidence" value="ECO:0007669"/>
    <property type="project" value="InterPro"/>
</dbReference>
<dbReference type="InterPro" id="IPR057739">
    <property type="entry name" value="Glyco_hydro_29_N"/>
</dbReference>
<evidence type="ECO:0000256" key="1">
    <source>
        <dbReference type="ARBA" id="ARBA00004071"/>
    </source>
</evidence>
<evidence type="ECO:0000256" key="3">
    <source>
        <dbReference type="ARBA" id="ARBA00012662"/>
    </source>
</evidence>
<proteinExistence type="inferred from homology"/>
<feature type="domain" description="Glycoside hydrolase family 29 N-terminal" evidence="8">
    <location>
        <begin position="3"/>
        <end position="337"/>
    </location>
</feature>
<keyword evidence="4" id="KW-0732">Signal</keyword>